<reference evidence="3" key="3">
    <citation type="submission" date="2020-10" db="UniProtKB">
        <authorList>
            <consortium name="WormBaseParasite"/>
        </authorList>
    </citation>
    <scope>IDENTIFICATION</scope>
</reference>
<accession>A0A068WIW5</accession>
<sequence length="114" mass="12937">MEIRRKVDSWLHYKLHFSPTPRRSTSRQHLTSHIAHATADYWIKLEELPEHLLRVDSASSAVSMKQCQLQALADRCQLSNDGCREVGRWVVIVGDLTRIPLSVKSAASAVEDTE</sequence>
<organism evidence="1">
    <name type="scientific">Echinococcus granulosus</name>
    <name type="common">Hydatid tapeworm</name>
    <dbReference type="NCBI Taxonomy" id="6210"/>
    <lineage>
        <taxon>Eukaryota</taxon>
        <taxon>Metazoa</taxon>
        <taxon>Spiralia</taxon>
        <taxon>Lophotrochozoa</taxon>
        <taxon>Platyhelminthes</taxon>
        <taxon>Cestoda</taxon>
        <taxon>Eucestoda</taxon>
        <taxon>Cyclophyllidea</taxon>
        <taxon>Taeniidae</taxon>
        <taxon>Echinococcus</taxon>
        <taxon>Echinococcus granulosus group</taxon>
    </lineage>
</organism>
<name>A0A068WIW5_ECHGR</name>
<dbReference type="EMBL" id="LK028579">
    <property type="protein sequence ID" value="CDS19695.1"/>
    <property type="molecule type" value="Genomic_DNA"/>
</dbReference>
<dbReference type="AlphaFoldDB" id="A0A068WIW5"/>
<reference evidence="1" key="2">
    <citation type="submission" date="2014-06" db="EMBL/GenBank/DDBJ databases">
        <authorList>
            <person name="Aslett M."/>
        </authorList>
    </citation>
    <scope>NUCLEOTIDE SEQUENCE</scope>
</reference>
<dbReference type="Proteomes" id="UP000492820">
    <property type="component" value="Unassembled WGS sequence"/>
</dbReference>
<dbReference type="WBParaSite" id="EgrG_000502500">
    <property type="protein sequence ID" value="EgrG_000502500"/>
    <property type="gene ID" value="EgrG_000502500"/>
</dbReference>
<protein>
    <submittedName>
        <fullName evidence="3">ATP-dependent DNA helicase</fullName>
    </submittedName>
</protein>
<gene>
    <name evidence="1" type="ORF">EgrG_000502500</name>
</gene>
<evidence type="ECO:0000313" key="2">
    <source>
        <dbReference type="Proteomes" id="UP000492820"/>
    </source>
</evidence>
<evidence type="ECO:0000313" key="3">
    <source>
        <dbReference type="WBParaSite" id="EgrG_000502500"/>
    </source>
</evidence>
<evidence type="ECO:0000313" key="1">
    <source>
        <dbReference type="EMBL" id="CDS19695.1"/>
    </source>
</evidence>
<proteinExistence type="predicted"/>
<reference evidence="1 2" key="1">
    <citation type="journal article" date="2013" name="Nature">
        <title>The genomes of four tapeworm species reveal adaptations to parasitism.</title>
        <authorList>
            <person name="Tsai I.J."/>
            <person name="Zarowiecki M."/>
            <person name="Holroyd N."/>
            <person name="Garciarrubio A."/>
            <person name="Sanchez-Flores A."/>
            <person name="Brooks K.L."/>
            <person name="Tracey A."/>
            <person name="Bobes R.J."/>
            <person name="Fragoso G."/>
            <person name="Sciutto E."/>
            <person name="Aslett M."/>
            <person name="Beasley H."/>
            <person name="Bennett H.M."/>
            <person name="Cai J."/>
            <person name="Camicia F."/>
            <person name="Clark R."/>
            <person name="Cucher M."/>
            <person name="De Silva N."/>
            <person name="Day T.A."/>
            <person name="Deplazes P."/>
            <person name="Estrada K."/>
            <person name="Fernandez C."/>
            <person name="Holland P.W."/>
            <person name="Hou J."/>
            <person name="Hu S."/>
            <person name="Huckvale T."/>
            <person name="Hung S.S."/>
            <person name="Kamenetzky L."/>
            <person name="Keane J.A."/>
            <person name="Kiss F."/>
            <person name="Koziol U."/>
            <person name="Lambert O."/>
            <person name="Liu K."/>
            <person name="Luo X."/>
            <person name="Luo Y."/>
            <person name="Macchiaroli N."/>
            <person name="Nichol S."/>
            <person name="Paps J."/>
            <person name="Parkinson J."/>
            <person name="Pouchkina-Stantcheva N."/>
            <person name="Riddiford N."/>
            <person name="Rosenzvit M."/>
            <person name="Salinas G."/>
            <person name="Wasmuth J.D."/>
            <person name="Zamanian M."/>
            <person name="Zheng Y."/>
            <person name="Cai X."/>
            <person name="Soberon X."/>
            <person name="Olson P.D."/>
            <person name="Laclette J.P."/>
            <person name="Brehm K."/>
            <person name="Berriman M."/>
            <person name="Garciarrubio A."/>
            <person name="Bobes R.J."/>
            <person name="Fragoso G."/>
            <person name="Sanchez-Flores A."/>
            <person name="Estrada K."/>
            <person name="Cevallos M.A."/>
            <person name="Morett E."/>
            <person name="Gonzalez V."/>
            <person name="Portillo T."/>
            <person name="Ochoa-Leyva A."/>
            <person name="Jose M.V."/>
            <person name="Sciutto E."/>
            <person name="Landa A."/>
            <person name="Jimenez L."/>
            <person name="Valdes V."/>
            <person name="Carrero J.C."/>
            <person name="Larralde C."/>
            <person name="Morales-Montor J."/>
            <person name="Limon-Lason J."/>
            <person name="Soberon X."/>
            <person name="Laclette J.P."/>
        </authorList>
    </citation>
    <scope>NUCLEOTIDE SEQUENCE [LARGE SCALE GENOMIC DNA]</scope>
</reference>